<dbReference type="Gene3D" id="2.30.30.100">
    <property type="match status" value="1"/>
</dbReference>
<dbReference type="PANTHER" id="PTHR40026:SF1">
    <property type="entry name" value="PROTEIN VEG"/>
    <property type="match status" value="1"/>
</dbReference>
<evidence type="ECO:0000313" key="1">
    <source>
        <dbReference type="EMBL" id="WMT82432.1"/>
    </source>
</evidence>
<protein>
    <submittedName>
        <fullName evidence="1">Protein Veg</fullName>
    </submittedName>
</protein>
<keyword evidence="2" id="KW-1185">Reference proteome</keyword>
<evidence type="ECO:0000313" key="2">
    <source>
        <dbReference type="Proteomes" id="UP001235030"/>
    </source>
</evidence>
<dbReference type="EMBL" id="CP101637">
    <property type="protein sequence ID" value="WMT82432.1"/>
    <property type="molecule type" value="Genomic_DNA"/>
</dbReference>
<dbReference type="PIRSF" id="PIRSF037257">
    <property type="entry name" value="DUF1021"/>
    <property type="match status" value="1"/>
</dbReference>
<dbReference type="Proteomes" id="UP001235030">
    <property type="component" value="Chromosome"/>
</dbReference>
<name>A0ABY9Q381_9FIRM</name>
<gene>
    <name evidence="1" type="primary">veg</name>
    <name evidence="1" type="ORF">TEMA_28460</name>
</gene>
<dbReference type="PANTHER" id="PTHR40026">
    <property type="entry name" value="PROTEIN VEG"/>
    <property type="match status" value="1"/>
</dbReference>
<dbReference type="RefSeq" id="WP_228106444.1">
    <property type="nucleotide sequence ID" value="NZ_CP101637.1"/>
</dbReference>
<sequence>MATVQTLDNIRLNLEKHLGKKIILKANKGRKQITTKRGILENVYPSVFIVKLEASGSGYQRVSYSYSDLLTENVKLQVFKDSKTEEDKLSVS</sequence>
<organism evidence="1 2">
    <name type="scientific">Terrisporobacter mayombei</name>
    <dbReference type="NCBI Taxonomy" id="1541"/>
    <lineage>
        <taxon>Bacteria</taxon>
        <taxon>Bacillati</taxon>
        <taxon>Bacillota</taxon>
        <taxon>Clostridia</taxon>
        <taxon>Peptostreptococcales</taxon>
        <taxon>Peptostreptococcaceae</taxon>
        <taxon>Terrisporobacter</taxon>
    </lineage>
</organism>
<accession>A0ABY9Q381</accession>
<proteinExistence type="predicted"/>
<reference evidence="1 2" key="1">
    <citation type="submission" date="2022-07" db="EMBL/GenBank/DDBJ databases">
        <title>Genome sequence of Terrisporobacter mayombei DSM6539.</title>
        <authorList>
            <person name="Boeer T."/>
            <person name="Bengelsdorf F.R."/>
            <person name="Daniel R."/>
            <person name="Poehlein A."/>
        </authorList>
    </citation>
    <scope>NUCLEOTIDE SEQUENCE [LARGE SCALE GENOMIC DNA]</scope>
    <source>
        <strain evidence="1 2">DSM 6539</strain>
    </source>
</reference>
<dbReference type="InterPro" id="IPR009366">
    <property type="entry name" value="Protein_Veg"/>
</dbReference>
<dbReference type="Pfam" id="PF06257">
    <property type="entry name" value="VEG"/>
    <property type="match status" value="1"/>
</dbReference>